<gene>
    <name evidence="2" type="ORF">DYP60_01065</name>
</gene>
<keyword evidence="1" id="KW-0472">Membrane</keyword>
<dbReference type="AlphaFoldDB" id="A0A372MK86"/>
<keyword evidence="1" id="KW-0812">Transmembrane</keyword>
<keyword evidence="1" id="KW-1133">Transmembrane helix</keyword>
<feature type="transmembrane region" description="Helical" evidence="1">
    <location>
        <begin position="40"/>
        <end position="60"/>
    </location>
</feature>
<protein>
    <submittedName>
        <fullName evidence="2">Uncharacterized protein</fullName>
    </submittedName>
</protein>
<name>A0A372MK86_9SPIR</name>
<evidence type="ECO:0000256" key="1">
    <source>
        <dbReference type="SAM" id="Phobius"/>
    </source>
</evidence>
<dbReference type="Proteomes" id="UP000264002">
    <property type="component" value="Unassembled WGS sequence"/>
</dbReference>
<dbReference type="EMBL" id="QUWK01000001">
    <property type="protein sequence ID" value="RFU96191.1"/>
    <property type="molecule type" value="Genomic_DNA"/>
</dbReference>
<dbReference type="RefSeq" id="WP_117329011.1">
    <property type="nucleotide sequence ID" value="NZ_QUWK01000001.1"/>
</dbReference>
<reference evidence="3" key="1">
    <citation type="submission" date="2018-08" db="EMBL/GenBank/DDBJ databases">
        <authorList>
            <person name="Grouzdev D.S."/>
            <person name="Krutkina M.S."/>
        </authorList>
    </citation>
    <scope>NUCLEOTIDE SEQUENCE [LARGE SCALE GENOMIC DNA]</scope>
    <source>
        <strain evidence="3">4-11</strain>
    </source>
</reference>
<proteinExistence type="predicted"/>
<accession>A0A372MK86</accession>
<feature type="transmembrane region" description="Helical" evidence="1">
    <location>
        <begin position="72"/>
        <end position="91"/>
    </location>
</feature>
<evidence type="ECO:0000313" key="3">
    <source>
        <dbReference type="Proteomes" id="UP000264002"/>
    </source>
</evidence>
<sequence length="123" mass="13612">MRERSPSAILMVVGTAVLLVLLLTPVLLALFTLIVSREFFFNYLLTAELGLVACIGALFLTIGTMTRRMDATLLFIFLPLMLCTLFALMVLRDPSPVLSGFMLVLYNLSLVGLTFHGIKSLRD</sequence>
<reference evidence="2 3" key="2">
    <citation type="submission" date="2018-09" db="EMBL/GenBank/DDBJ databases">
        <title>Genome of Sphaerochaeta halotolerans strain 4-11.</title>
        <authorList>
            <person name="Nazina T.N."/>
            <person name="Sokolova D.S."/>
        </authorList>
    </citation>
    <scope>NUCLEOTIDE SEQUENCE [LARGE SCALE GENOMIC DNA]</scope>
    <source>
        <strain evidence="2 3">4-11</strain>
    </source>
</reference>
<organism evidence="2 3">
    <name type="scientific">Sphaerochaeta halotolerans</name>
    <dbReference type="NCBI Taxonomy" id="2293840"/>
    <lineage>
        <taxon>Bacteria</taxon>
        <taxon>Pseudomonadati</taxon>
        <taxon>Spirochaetota</taxon>
        <taxon>Spirochaetia</taxon>
        <taxon>Spirochaetales</taxon>
        <taxon>Sphaerochaetaceae</taxon>
        <taxon>Sphaerochaeta</taxon>
    </lineage>
</organism>
<evidence type="ECO:0000313" key="2">
    <source>
        <dbReference type="EMBL" id="RFU96191.1"/>
    </source>
</evidence>
<feature type="transmembrane region" description="Helical" evidence="1">
    <location>
        <begin position="7"/>
        <end position="34"/>
    </location>
</feature>
<feature type="transmembrane region" description="Helical" evidence="1">
    <location>
        <begin position="97"/>
        <end position="118"/>
    </location>
</feature>
<keyword evidence="3" id="KW-1185">Reference proteome</keyword>
<comment type="caution">
    <text evidence="2">The sequence shown here is derived from an EMBL/GenBank/DDBJ whole genome shotgun (WGS) entry which is preliminary data.</text>
</comment>